<evidence type="ECO:0000313" key="2">
    <source>
        <dbReference type="EMBL" id="CAH1002675.1"/>
    </source>
</evidence>
<comment type="caution">
    <text evidence="2">The sequence shown here is derived from an EMBL/GenBank/DDBJ whole genome shotgun (WGS) entry which is preliminary data.</text>
</comment>
<reference evidence="2" key="1">
    <citation type="submission" date="2021-12" db="EMBL/GenBank/DDBJ databases">
        <authorList>
            <person name="Rodrigo-Torres L."/>
            <person name="Arahal R. D."/>
            <person name="Lucena T."/>
        </authorList>
    </citation>
    <scope>NUCLEOTIDE SEQUENCE</scope>
    <source>
        <strain evidence="2">CECT 8419</strain>
    </source>
</reference>
<accession>A0ABN8F6X7</accession>
<proteinExistence type="predicted"/>
<protein>
    <submittedName>
        <fullName evidence="2">Uncharacterized protein</fullName>
    </submittedName>
</protein>
<feature type="compositionally biased region" description="Low complexity" evidence="1">
    <location>
        <begin position="1"/>
        <end position="23"/>
    </location>
</feature>
<sequence>MACSSCGSKKSSRPSTTSKTYSTQDGKTVTVGGKKVYSIVPAKK</sequence>
<feature type="region of interest" description="Disordered" evidence="1">
    <location>
        <begin position="1"/>
        <end position="27"/>
    </location>
</feature>
<dbReference type="RefSeq" id="WP_264759020.1">
    <property type="nucleotide sequence ID" value="NZ_CAKLPZ010000007.1"/>
</dbReference>
<gene>
    <name evidence="2" type="ORF">LEM8419_03547</name>
</gene>
<keyword evidence="3" id="KW-1185">Reference proteome</keyword>
<organism evidence="2 3">
    <name type="scientific">Neolewinella maritima</name>
    <dbReference type="NCBI Taxonomy" id="1383882"/>
    <lineage>
        <taxon>Bacteria</taxon>
        <taxon>Pseudomonadati</taxon>
        <taxon>Bacteroidota</taxon>
        <taxon>Saprospiria</taxon>
        <taxon>Saprospirales</taxon>
        <taxon>Lewinellaceae</taxon>
        <taxon>Neolewinella</taxon>
    </lineage>
</organism>
<evidence type="ECO:0000313" key="3">
    <source>
        <dbReference type="Proteomes" id="UP000837803"/>
    </source>
</evidence>
<evidence type="ECO:0000256" key="1">
    <source>
        <dbReference type="SAM" id="MobiDB-lite"/>
    </source>
</evidence>
<dbReference type="Proteomes" id="UP000837803">
    <property type="component" value="Unassembled WGS sequence"/>
</dbReference>
<name>A0ABN8F6X7_9BACT</name>
<dbReference type="EMBL" id="CAKLPZ010000007">
    <property type="protein sequence ID" value="CAH1002675.1"/>
    <property type="molecule type" value="Genomic_DNA"/>
</dbReference>